<dbReference type="Gene3D" id="3.30.450.20">
    <property type="entry name" value="PAS domain"/>
    <property type="match status" value="1"/>
</dbReference>
<evidence type="ECO:0000259" key="12">
    <source>
        <dbReference type="PROSITE" id="PS50111"/>
    </source>
</evidence>
<reference evidence="15 16" key="1">
    <citation type="submission" date="2019-03" db="EMBL/GenBank/DDBJ databases">
        <title>Genomic Encyclopedia of Type Strains, Phase IV (KMG-IV): sequencing the most valuable type-strain genomes for metagenomic binning, comparative biology and taxonomic classification.</title>
        <authorList>
            <person name="Goeker M."/>
        </authorList>
    </citation>
    <scope>NUCLEOTIDE SEQUENCE [LARGE SCALE GENOMIC DNA]</scope>
    <source>
        <strain evidence="15 16">DSM 18577</strain>
    </source>
</reference>
<evidence type="ECO:0000256" key="6">
    <source>
        <dbReference type="ARBA" id="ARBA00023136"/>
    </source>
</evidence>
<keyword evidence="5 11" id="KW-1133">Transmembrane helix</keyword>
<keyword evidence="16" id="KW-1185">Reference proteome</keyword>
<dbReference type="Proteomes" id="UP000295565">
    <property type="component" value="Unassembled WGS sequence"/>
</dbReference>
<dbReference type="CDD" id="cd11386">
    <property type="entry name" value="MCP_signal"/>
    <property type="match status" value="1"/>
</dbReference>
<dbReference type="Gene3D" id="1.10.287.950">
    <property type="entry name" value="Methyl-accepting chemotaxis protein"/>
    <property type="match status" value="1"/>
</dbReference>
<accession>A0A4R1KGF9</accession>
<gene>
    <name evidence="15" type="ORF">EV690_0162</name>
</gene>
<evidence type="ECO:0000313" key="15">
    <source>
        <dbReference type="EMBL" id="TCK63277.1"/>
    </source>
</evidence>
<dbReference type="Pfam" id="PF00672">
    <property type="entry name" value="HAMP"/>
    <property type="match status" value="1"/>
</dbReference>
<feature type="region of interest" description="Disordered" evidence="10">
    <location>
        <begin position="311"/>
        <end position="331"/>
    </location>
</feature>
<dbReference type="InterPro" id="IPR000727">
    <property type="entry name" value="T_SNARE_dom"/>
</dbReference>
<keyword evidence="6 11" id="KW-0472">Membrane</keyword>
<feature type="domain" description="HAMP" evidence="14">
    <location>
        <begin position="209"/>
        <end position="261"/>
    </location>
</feature>
<proteinExistence type="inferred from homology"/>
<evidence type="ECO:0000259" key="13">
    <source>
        <dbReference type="PROSITE" id="PS50192"/>
    </source>
</evidence>
<protein>
    <submittedName>
        <fullName evidence="15">Methyl-accepting chemotaxis protein</fullName>
    </submittedName>
</protein>
<dbReference type="PROSITE" id="PS50885">
    <property type="entry name" value="HAMP"/>
    <property type="match status" value="1"/>
</dbReference>
<sequence length="538" mass="59095">MIWALFNRLRLTSLIAVFNIILVVLLLASSLVAVNQLGNRAYEFQKDYLIRQVSVAGKMLRNVRDDPATLEKMMMSARWGKDNSGYFFLLSSDGKKLLVYPADPSRKNQPTSNVHLLNANGMTLTQAAHQASETGEPKYVEYEYQRPGSNKRERKASYLYPLGVGKAVLVGGSYMNLAHQLSYELSIEIFAGVILCAVFILVVIVLLSRHIKSRLGQLRSTIENLAQGHFIHPCQLPGKDEFAELSTYLQNCQQKLGDSIKTQMNMSEQVSAASSQIDQRLNITNESVTELLNEVEQLGSAMEQMVASVQQVHVSTEETSQQSDQTRRDSETGQTLILDGVKNISQLQEQLSQGSDSVQSVSDGVKSIQEMVVTVHGISEQTNLLALNAAIEAARAGDSGRGFAVVADEVRALAARTQQATDDIEQLILQLQSQAQTAVDGSQKGIEVGEQCNEAVSQAGEQFNSILQNVNDLNDRNSAIATATSEQSTVAQSMSENVNSAMHRLQVIDEQLENIAGDSENLRSQAHDLDQMLSQFKV</sequence>
<evidence type="ECO:0000256" key="9">
    <source>
        <dbReference type="PROSITE-ProRule" id="PRU00284"/>
    </source>
</evidence>
<evidence type="ECO:0000256" key="8">
    <source>
        <dbReference type="ARBA" id="ARBA00029447"/>
    </source>
</evidence>
<dbReference type="OrthoDB" id="2489132at2"/>
<evidence type="ECO:0000256" key="5">
    <source>
        <dbReference type="ARBA" id="ARBA00022989"/>
    </source>
</evidence>
<evidence type="ECO:0000256" key="7">
    <source>
        <dbReference type="ARBA" id="ARBA00023224"/>
    </source>
</evidence>
<evidence type="ECO:0000256" key="2">
    <source>
        <dbReference type="ARBA" id="ARBA00022475"/>
    </source>
</evidence>
<dbReference type="InterPro" id="IPR003660">
    <property type="entry name" value="HAMP_dom"/>
</dbReference>
<dbReference type="GO" id="GO:0005886">
    <property type="term" value="C:plasma membrane"/>
    <property type="evidence" value="ECO:0007669"/>
    <property type="project" value="UniProtKB-SubCell"/>
</dbReference>
<keyword evidence="2" id="KW-1003">Cell membrane</keyword>
<dbReference type="InterPro" id="IPR033480">
    <property type="entry name" value="sCache_2"/>
</dbReference>
<dbReference type="SMART" id="SM00304">
    <property type="entry name" value="HAMP"/>
    <property type="match status" value="1"/>
</dbReference>
<dbReference type="AlphaFoldDB" id="A0A4R1KGF9"/>
<dbReference type="FunFam" id="1.10.287.950:FF:000001">
    <property type="entry name" value="Methyl-accepting chemotaxis sensory transducer"/>
    <property type="match status" value="1"/>
</dbReference>
<evidence type="ECO:0000256" key="3">
    <source>
        <dbReference type="ARBA" id="ARBA00022519"/>
    </source>
</evidence>
<dbReference type="PROSITE" id="PS50192">
    <property type="entry name" value="T_SNARE"/>
    <property type="match status" value="1"/>
</dbReference>
<dbReference type="InterPro" id="IPR004089">
    <property type="entry name" value="MCPsignal_dom"/>
</dbReference>
<dbReference type="EMBL" id="SMGD01000002">
    <property type="protein sequence ID" value="TCK63277.1"/>
    <property type="molecule type" value="Genomic_DNA"/>
</dbReference>
<dbReference type="SMART" id="SM00283">
    <property type="entry name" value="MA"/>
    <property type="match status" value="1"/>
</dbReference>
<feature type="domain" description="T-SNARE coiled-coil homology" evidence="13">
    <location>
        <begin position="453"/>
        <end position="515"/>
    </location>
</feature>
<evidence type="ECO:0000256" key="1">
    <source>
        <dbReference type="ARBA" id="ARBA00004429"/>
    </source>
</evidence>
<dbReference type="PANTHER" id="PTHR32089:SF120">
    <property type="entry name" value="METHYL-ACCEPTING CHEMOTAXIS PROTEIN TLPQ"/>
    <property type="match status" value="1"/>
</dbReference>
<keyword evidence="3" id="KW-0997">Cell inner membrane</keyword>
<dbReference type="PANTHER" id="PTHR32089">
    <property type="entry name" value="METHYL-ACCEPTING CHEMOTAXIS PROTEIN MCPB"/>
    <property type="match status" value="1"/>
</dbReference>
<feature type="transmembrane region" description="Helical" evidence="11">
    <location>
        <begin position="189"/>
        <end position="207"/>
    </location>
</feature>
<dbReference type="GO" id="GO:0006935">
    <property type="term" value="P:chemotaxis"/>
    <property type="evidence" value="ECO:0007669"/>
    <property type="project" value="InterPro"/>
</dbReference>
<keyword evidence="7 9" id="KW-0807">Transducer</keyword>
<feature type="transmembrane region" description="Helical" evidence="11">
    <location>
        <begin position="12"/>
        <end position="34"/>
    </location>
</feature>
<dbReference type="GO" id="GO:0007165">
    <property type="term" value="P:signal transduction"/>
    <property type="evidence" value="ECO:0007669"/>
    <property type="project" value="UniProtKB-KW"/>
</dbReference>
<evidence type="ECO:0000256" key="11">
    <source>
        <dbReference type="SAM" id="Phobius"/>
    </source>
</evidence>
<evidence type="ECO:0000259" key="14">
    <source>
        <dbReference type="PROSITE" id="PS50885"/>
    </source>
</evidence>
<dbReference type="InterPro" id="IPR004090">
    <property type="entry name" value="Chemotax_Me-accpt_rcpt"/>
</dbReference>
<feature type="domain" description="Methyl-accepting transducer" evidence="12">
    <location>
        <begin position="266"/>
        <end position="502"/>
    </location>
</feature>
<dbReference type="Pfam" id="PF17200">
    <property type="entry name" value="sCache_2"/>
    <property type="match status" value="1"/>
</dbReference>
<evidence type="ECO:0000256" key="4">
    <source>
        <dbReference type="ARBA" id="ARBA00022692"/>
    </source>
</evidence>
<comment type="caution">
    <text evidence="15">The sequence shown here is derived from an EMBL/GenBank/DDBJ whole genome shotgun (WGS) entry which is preliminary data.</text>
</comment>
<dbReference type="PROSITE" id="PS50111">
    <property type="entry name" value="CHEMOTAXIS_TRANSDUC_2"/>
    <property type="match status" value="1"/>
</dbReference>
<keyword evidence="4 11" id="KW-0812">Transmembrane</keyword>
<dbReference type="Pfam" id="PF00015">
    <property type="entry name" value="MCPsignal"/>
    <property type="match status" value="1"/>
</dbReference>
<organism evidence="15 16">
    <name type="scientific">Celerinatantimonas diazotrophica</name>
    <dbReference type="NCBI Taxonomy" id="412034"/>
    <lineage>
        <taxon>Bacteria</taxon>
        <taxon>Pseudomonadati</taxon>
        <taxon>Pseudomonadota</taxon>
        <taxon>Gammaproteobacteria</taxon>
        <taxon>Celerinatantimonadaceae</taxon>
        <taxon>Celerinatantimonas</taxon>
    </lineage>
</organism>
<comment type="similarity">
    <text evidence="8">Belongs to the methyl-accepting chemotaxis (MCP) protein family.</text>
</comment>
<dbReference type="SUPFAM" id="SSF58104">
    <property type="entry name" value="Methyl-accepting chemotaxis protein (MCP) signaling domain"/>
    <property type="match status" value="1"/>
</dbReference>
<feature type="compositionally biased region" description="Polar residues" evidence="10">
    <location>
        <begin position="311"/>
        <end position="324"/>
    </location>
</feature>
<name>A0A4R1KGF9_9GAMM</name>
<feature type="transmembrane region" description="Helical" evidence="11">
    <location>
        <begin position="158"/>
        <end position="177"/>
    </location>
</feature>
<evidence type="ECO:0000313" key="16">
    <source>
        <dbReference type="Proteomes" id="UP000295565"/>
    </source>
</evidence>
<dbReference type="PRINTS" id="PR00260">
    <property type="entry name" value="CHEMTRNSDUCR"/>
</dbReference>
<dbReference type="GO" id="GO:0004888">
    <property type="term" value="F:transmembrane signaling receptor activity"/>
    <property type="evidence" value="ECO:0007669"/>
    <property type="project" value="InterPro"/>
</dbReference>
<dbReference type="RefSeq" id="WP_131911038.1">
    <property type="nucleotide sequence ID" value="NZ_OU594967.1"/>
</dbReference>
<evidence type="ECO:0000256" key="10">
    <source>
        <dbReference type="SAM" id="MobiDB-lite"/>
    </source>
</evidence>
<comment type="subcellular location">
    <subcellularLocation>
        <location evidence="1">Cell inner membrane</location>
        <topology evidence="1">Multi-pass membrane protein</topology>
    </subcellularLocation>
</comment>